<organism evidence="7 8">
    <name type="scientific">Agromyces aureus</name>
    <dbReference type="NCBI Taxonomy" id="453304"/>
    <lineage>
        <taxon>Bacteria</taxon>
        <taxon>Bacillati</taxon>
        <taxon>Actinomycetota</taxon>
        <taxon>Actinomycetes</taxon>
        <taxon>Micrococcales</taxon>
        <taxon>Microbacteriaceae</taxon>
        <taxon>Agromyces</taxon>
    </lineage>
</organism>
<dbReference type="InterPro" id="IPR036388">
    <property type="entry name" value="WH-like_DNA-bd_sf"/>
</dbReference>
<feature type="compositionally biased region" description="Low complexity" evidence="5">
    <location>
        <begin position="76"/>
        <end position="91"/>
    </location>
</feature>
<evidence type="ECO:0000259" key="6">
    <source>
        <dbReference type="PROSITE" id="PS50931"/>
    </source>
</evidence>
<keyword evidence="4" id="KW-0804">Transcription</keyword>
<name>A0A191WKQ1_9MICO</name>
<evidence type="ECO:0000256" key="5">
    <source>
        <dbReference type="SAM" id="MobiDB-lite"/>
    </source>
</evidence>
<dbReference type="InterPro" id="IPR000847">
    <property type="entry name" value="LysR_HTH_N"/>
</dbReference>
<reference evidence="7 8" key="1">
    <citation type="journal article" date="2016" name="Int. J. Syst. Evol. Microbiol.">
        <title>Agromyces aureus sp. nov., isolated from the rhizosphere of Salix caprea L. grown in a heavy-metal-contaminated soil.</title>
        <authorList>
            <person name="Corretto E."/>
            <person name="Antonielli L."/>
            <person name="Sessitsch A."/>
            <person name="Compant S."/>
            <person name="Gorfer M."/>
            <person name="Kuffner M."/>
            <person name="Brader G."/>
        </authorList>
    </citation>
    <scope>NUCLEOTIDE SEQUENCE [LARGE SCALE GENOMIC DNA]</scope>
    <source>
        <strain evidence="7 8">AR33</strain>
    </source>
</reference>
<reference evidence="8" key="2">
    <citation type="submission" date="2016-01" db="EMBL/GenBank/DDBJ databases">
        <title>Complete genome sequence of Agromyces aureus AR33T and comparison with related organisms.</title>
        <authorList>
            <person name="Corretto E."/>
            <person name="Antonielli L."/>
            <person name="Sessitsch A."/>
            <person name="Brader G."/>
        </authorList>
    </citation>
    <scope>NUCLEOTIDE SEQUENCE [LARGE SCALE GENOMIC DNA]</scope>
    <source>
        <strain evidence="8">AR33</strain>
    </source>
</reference>
<evidence type="ECO:0000256" key="1">
    <source>
        <dbReference type="ARBA" id="ARBA00009437"/>
    </source>
</evidence>
<dbReference type="Pfam" id="PF00126">
    <property type="entry name" value="HTH_1"/>
    <property type="match status" value="1"/>
</dbReference>
<accession>A0A191WKQ1</accession>
<keyword evidence="2" id="KW-0805">Transcription regulation</keyword>
<dbReference type="EMBL" id="CP013979">
    <property type="protein sequence ID" value="ANJ28784.1"/>
    <property type="molecule type" value="Genomic_DNA"/>
</dbReference>
<evidence type="ECO:0000256" key="3">
    <source>
        <dbReference type="ARBA" id="ARBA00023125"/>
    </source>
</evidence>
<dbReference type="PROSITE" id="PS50931">
    <property type="entry name" value="HTH_LYSR"/>
    <property type="match status" value="1"/>
</dbReference>
<keyword evidence="8" id="KW-1185">Reference proteome</keyword>
<gene>
    <name evidence="7" type="ORF">ATC03_07170</name>
</gene>
<comment type="similarity">
    <text evidence="1">Belongs to the LysR transcriptional regulatory family.</text>
</comment>
<feature type="region of interest" description="Disordered" evidence="5">
    <location>
        <begin position="76"/>
        <end position="116"/>
    </location>
</feature>
<dbReference type="Gene3D" id="1.10.10.10">
    <property type="entry name" value="Winged helix-like DNA-binding domain superfamily/Winged helix DNA-binding domain"/>
    <property type="match status" value="1"/>
</dbReference>
<dbReference type="PANTHER" id="PTHR30346:SF0">
    <property type="entry name" value="HCA OPERON TRANSCRIPTIONAL ACTIVATOR HCAR"/>
    <property type="match status" value="1"/>
</dbReference>
<sequence>MKLVHLQRFVAIVDADLHVPRAADATGVPLAALYSTIDTLEEETGQPLFTRAKSGWGLTEAGALLLDEAHRRIADAPATTTKPAVPAGGKAKASKGKGRAPIVKGEPKPYKKRQGR</sequence>
<evidence type="ECO:0000256" key="2">
    <source>
        <dbReference type="ARBA" id="ARBA00023015"/>
    </source>
</evidence>
<proteinExistence type="inferred from homology"/>
<evidence type="ECO:0000313" key="7">
    <source>
        <dbReference type="EMBL" id="ANJ28784.1"/>
    </source>
</evidence>
<protein>
    <submittedName>
        <fullName evidence="7">Transcriptional regulator</fullName>
    </submittedName>
</protein>
<keyword evidence="3" id="KW-0238">DNA-binding</keyword>
<dbReference type="PANTHER" id="PTHR30346">
    <property type="entry name" value="TRANSCRIPTIONAL DUAL REGULATOR HCAR-RELATED"/>
    <property type="match status" value="1"/>
</dbReference>
<feature type="domain" description="HTH lysR-type" evidence="6">
    <location>
        <begin position="1"/>
        <end position="59"/>
    </location>
</feature>
<dbReference type="GO" id="GO:0032993">
    <property type="term" value="C:protein-DNA complex"/>
    <property type="evidence" value="ECO:0007669"/>
    <property type="project" value="TreeGrafter"/>
</dbReference>
<dbReference type="KEGG" id="agy:ATC03_07170"/>
<dbReference type="GO" id="GO:0003677">
    <property type="term" value="F:DNA binding"/>
    <property type="evidence" value="ECO:0007669"/>
    <property type="project" value="UniProtKB-KW"/>
</dbReference>
<dbReference type="SUPFAM" id="SSF46785">
    <property type="entry name" value="Winged helix' DNA-binding domain"/>
    <property type="match status" value="1"/>
</dbReference>
<dbReference type="OrthoDB" id="3636008at2"/>
<dbReference type="AlphaFoldDB" id="A0A191WKQ1"/>
<dbReference type="RefSeq" id="WP_067881668.1">
    <property type="nucleotide sequence ID" value="NZ_CP013979.1"/>
</dbReference>
<dbReference type="Proteomes" id="UP000078437">
    <property type="component" value="Chromosome"/>
</dbReference>
<dbReference type="STRING" id="453304.ATC03_07170"/>
<evidence type="ECO:0000256" key="4">
    <source>
        <dbReference type="ARBA" id="ARBA00023163"/>
    </source>
</evidence>
<dbReference type="GO" id="GO:0003700">
    <property type="term" value="F:DNA-binding transcription factor activity"/>
    <property type="evidence" value="ECO:0007669"/>
    <property type="project" value="InterPro"/>
</dbReference>
<evidence type="ECO:0000313" key="8">
    <source>
        <dbReference type="Proteomes" id="UP000078437"/>
    </source>
</evidence>
<dbReference type="InterPro" id="IPR036390">
    <property type="entry name" value="WH_DNA-bd_sf"/>
</dbReference>